<dbReference type="GO" id="GO:0015297">
    <property type="term" value="F:antiporter activity"/>
    <property type="evidence" value="ECO:0007669"/>
    <property type="project" value="UniProtKB-UniRule"/>
</dbReference>
<protein>
    <submittedName>
        <fullName evidence="11">SBF-domain-containing protein</fullName>
    </submittedName>
</protein>
<keyword evidence="7 8" id="KW-0472">Membrane</keyword>
<dbReference type="PIRSF" id="PIRSF005508">
    <property type="entry name" value="Acr3"/>
    <property type="match status" value="1"/>
</dbReference>
<keyword evidence="3 8" id="KW-0813">Transport</keyword>
<dbReference type="GO" id="GO:0005886">
    <property type="term" value="C:plasma membrane"/>
    <property type="evidence" value="ECO:0007669"/>
    <property type="project" value="UniProtKB-SubCell"/>
</dbReference>
<dbReference type="PANTHER" id="PTHR43057">
    <property type="entry name" value="ARSENITE EFFLUX TRANSPORTER"/>
    <property type="match status" value="1"/>
</dbReference>
<evidence type="ECO:0000313" key="12">
    <source>
        <dbReference type="Proteomes" id="UP000248961"/>
    </source>
</evidence>
<dbReference type="GeneID" id="37202238"/>
<dbReference type="GO" id="GO:0015104">
    <property type="term" value="F:antimonite transmembrane transporter activity"/>
    <property type="evidence" value="ECO:0007669"/>
    <property type="project" value="TreeGrafter"/>
</dbReference>
<evidence type="ECO:0000256" key="9">
    <source>
        <dbReference type="SAM" id="MobiDB-lite"/>
    </source>
</evidence>
<dbReference type="Gene3D" id="1.20.1530.20">
    <property type="match status" value="2"/>
</dbReference>
<dbReference type="VEuPathDB" id="FungiDB:BO97DRAFT_439057"/>
<dbReference type="AlphaFoldDB" id="A0A395HFT1"/>
<sequence length="327" mass="35410">MTENDTPLGAAAQTPSTPNDIEKQASPSDPPQKKDSAFKNLGLLDRFLAVWIFLAMAIGIILGNFVPSTGPALQRGKFVGVSVPIGKDLTISLHLRFESLHQVFKTRQIWIQIAFSIVVNWIIAPFFMAFLPDEPELRQGPILVGLARCIAMVLIWTGLAGGDSEYCAILVAVNSLLQMVLFAPMGVFFIQVISGDSIAFQYSTAAKSVAVFLKWASPWSLIGLLLTILVLFASQGCHVVHQIVSVIGVAAPLIVYFAVIFLLTLLVTYKLGFGYKLAVTQSFTAASNNFELAIAVAVATFGADSNQALLRLVYAVKFTAKGLNWKD</sequence>
<feature type="transmembrane region" description="Helical" evidence="10">
    <location>
        <begin position="211"/>
        <end position="233"/>
    </location>
</feature>
<feature type="transmembrane region" description="Helical" evidence="10">
    <location>
        <begin position="142"/>
        <end position="162"/>
    </location>
</feature>
<dbReference type="InterPro" id="IPR004706">
    <property type="entry name" value="Arsenical-R_Acr3"/>
</dbReference>
<evidence type="ECO:0000256" key="5">
    <source>
        <dbReference type="ARBA" id="ARBA00022692"/>
    </source>
</evidence>
<keyword evidence="4 8" id="KW-1003">Cell membrane</keyword>
<dbReference type="EMBL" id="KZ824372">
    <property type="protein sequence ID" value="RAL06590.1"/>
    <property type="molecule type" value="Genomic_DNA"/>
</dbReference>
<organism evidence="11 12">
    <name type="scientific">Aspergillus homomorphus (strain CBS 101889)</name>
    <dbReference type="NCBI Taxonomy" id="1450537"/>
    <lineage>
        <taxon>Eukaryota</taxon>
        <taxon>Fungi</taxon>
        <taxon>Dikarya</taxon>
        <taxon>Ascomycota</taxon>
        <taxon>Pezizomycotina</taxon>
        <taxon>Eurotiomycetes</taxon>
        <taxon>Eurotiomycetidae</taxon>
        <taxon>Eurotiales</taxon>
        <taxon>Aspergillaceae</taxon>
        <taxon>Aspergillus</taxon>
        <taxon>Aspergillus subgen. Circumdati</taxon>
    </lineage>
</organism>
<comment type="subcellular location">
    <subcellularLocation>
        <location evidence="1 8">Cell membrane</location>
        <topology evidence="1 8">Multi-pass membrane protein</topology>
    </subcellularLocation>
</comment>
<evidence type="ECO:0000256" key="8">
    <source>
        <dbReference type="PIRNR" id="PIRNR005508"/>
    </source>
</evidence>
<dbReference type="InterPro" id="IPR038770">
    <property type="entry name" value="Na+/solute_symporter_sf"/>
</dbReference>
<dbReference type="Proteomes" id="UP000248961">
    <property type="component" value="Unassembled WGS sequence"/>
</dbReference>
<evidence type="ECO:0000256" key="1">
    <source>
        <dbReference type="ARBA" id="ARBA00004651"/>
    </source>
</evidence>
<dbReference type="InterPro" id="IPR002657">
    <property type="entry name" value="BilAc:Na_symport/Acr3"/>
</dbReference>
<dbReference type="STRING" id="1450537.A0A395HFT1"/>
<proteinExistence type="inferred from homology"/>
<keyword evidence="12" id="KW-1185">Reference proteome</keyword>
<gene>
    <name evidence="11" type="ORF">BO97DRAFT_439057</name>
</gene>
<name>A0A395HFT1_ASPHC</name>
<evidence type="ECO:0000256" key="3">
    <source>
        <dbReference type="ARBA" id="ARBA00022448"/>
    </source>
</evidence>
<evidence type="ECO:0000256" key="6">
    <source>
        <dbReference type="ARBA" id="ARBA00022989"/>
    </source>
</evidence>
<keyword evidence="5 8" id="KW-0812">Transmembrane</keyword>
<keyword evidence="6 8" id="KW-1133">Transmembrane helix</keyword>
<accession>A0A395HFT1</accession>
<evidence type="ECO:0000256" key="10">
    <source>
        <dbReference type="SAM" id="Phobius"/>
    </source>
</evidence>
<feature type="transmembrane region" description="Helical" evidence="10">
    <location>
        <begin position="168"/>
        <end position="190"/>
    </location>
</feature>
<dbReference type="RefSeq" id="XP_025545744.1">
    <property type="nucleotide sequence ID" value="XM_025697949.1"/>
</dbReference>
<feature type="region of interest" description="Disordered" evidence="9">
    <location>
        <begin position="1"/>
        <end position="34"/>
    </location>
</feature>
<dbReference type="Pfam" id="PF01758">
    <property type="entry name" value="SBF"/>
    <property type="match status" value="1"/>
</dbReference>
<dbReference type="GO" id="GO:0015105">
    <property type="term" value="F:arsenite transmembrane transporter activity"/>
    <property type="evidence" value="ECO:0007669"/>
    <property type="project" value="TreeGrafter"/>
</dbReference>
<dbReference type="PANTHER" id="PTHR43057:SF1">
    <property type="entry name" value="ARSENICAL-RESISTANCE PROTEIN 3"/>
    <property type="match status" value="1"/>
</dbReference>
<evidence type="ECO:0000256" key="2">
    <source>
        <dbReference type="ARBA" id="ARBA00010110"/>
    </source>
</evidence>
<reference evidence="11 12" key="1">
    <citation type="submission" date="2018-02" db="EMBL/GenBank/DDBJ databases">
        <title>The genomes of Aspergillus section Nigri reveals drivers in fungal speciation.</title>
        <authorList>
            <consortium name="DOE Joint Genome Institute"/>
            <person name="Vesth T.C."/>
            <person name="Nybo J."/>
            <person name="Theobald S."/>
            <person name="Brandl J."/>
            <person name="Frisvad J.C."/>
            <person name="Nielsen K.F."/>
            <person name="Lyhne E.K."/>
            <person name="Kogle M.E."/>
            <person name="Kuo A."/>
            <person name="Riley R."/>
            <person name="Clum A."/>
            <person name="Nolan M."/>
            <person name="Lipzen A."/>
            <person name="Salamov A."/>
            <person name="Henrissat B."/>
            <person name="Wiebenga A."/>
            <person name="De vries R.P."/>
            <person name="Grigoriev I.V."/>
            <person name="Mortensen U.H."/>
            <person name="Andersen M.R."/>
            <person name="Baker S.E."/>
        </authorList>
    </citation>
    <scope>NUCLEOTIDE SEQUENCE [LARGE SCALE GENOMIC DNA]</scope>
    <source>
        <strain evidence="11 12">CBS 101889</strain>
    </source>
</reference>
<dbReference type="OrthoDB" id="187348at2759"/>
<feature type="transmembrane region" description="Helical" evidence="10">
    <location>
        <begin position="48"/>
        <end position="66"/>
    </location>
</feature>
<evidence type="ECO:0000313" key="11">
    <source>
        <dbReference type="EMBL" id="RAL06590.1"/>
    </source>
</evidence>
<evidence type="ECO:0000256" key="7">
    <source>
        <dbReference type="ARBA" id="ARBA00023136"/>
    </source>
</evidence>
<feature type="transmembrane region" description="Helical" evidence="10">
    <location>
        <begin position="109"/>
        <end position="130"/>
    </location>
</feature>
<comment type="similarity">
    <text evidence="2 8">Belongs to the arsenical resistance-3 (ACR3) (TC 2.A.59) family.</text>
</comment>
<feature type="transmembrane region" description="Helical" evidence="10">
    <location>
        <begin position="239"/>
        <end position="267"/>
    </location>
</feature>
<evidence type="ECO:0000256" key="4">
    <source>
        <dbReference type="ARBA" id="ARBA00022475"/>
    </source>
</evidence>